<evidence type="ECO:0000259" key="2">
    <source>
        <dbReference type="PROSITE" id="PS51406"/>
    </source>
</evidence>
<dbReference type="GO" id="GO:0005615">
    <property type="term" value="C:extracellular space"/>
    <property type="evidence" value="ECO:0007669"/>
    <property type="project" value="TreeGrafter"/>
</dbReference>
<dbReference type="SUPFAM" id="SSF56496">
    <property type="entry name" value="Fibrinogen C-terminal domain-like"/>
    <property type="match status" value="1"/>
</dbReference>
<dbReference type="SMART" id="SM00186">
    <property type="entry name" value="FBG"/>
    <property type="match status" value="1"/>
</dbReference>
<dbReference type="PROSITE" id="PS51257">
    <property type="entry name" value="PROKAR_LIPOPROTEIN"/>
    <property type="match status" value="1"/>
</dbReference>
<dbReference type="EMBL" id="BLXT01006485">
    <property type="protein sequence ID" value="GFO31890.1"/>
    <property type="molecule type" value="Genomic_DNA"/>
</dbReference>
<feature type="chain" id="PRO_5043786160" evidence="1">
    <location>
        <begin position="23"/>
        <end position="325"/>
    </location>
</feature>
<dbReference type="InterPro" id="IPR002181">
    <property type="entry name" value="Fibrinogen_a/b/g_C_dom"/>
</dbReference>
<proteinExistence type="predicted"/>
<feature type="domain" description="Fibrinogen C-terminal" evidence="2">
    <location>
        <begin position="109"/>
        <end position="325"/>
    </location>
</feature>
<evidence type="ECO:0000256" key="1">
    <source>
        <dbReference type="SAM" id="SignalP"/>
    </source>
</evidence>
<dbReference type="Proteomes" id="UP000735302">
    <property type="component" value="Unassembled WGS sequence"/>
</dbReference>
<dbReference type="PROSITE" id="PS51406">
    <property type="entry name" value="FIBRINOGEN_C_2"/>
    <property type="match status" value="1"/>
</dbReference>
<sequence>MKSELFSTAALFLLFFSACCQAALDKKLSTLRRELNDSQQHALTIILDYIDARLLSNQEQLIHELRDPITEAISSSDNTLKGILSTIGSSQKKTQSSLAIIHGQLSRMNMANIPLSTCKRGMITLLSSKPYPHPVIYPHDISGQRLPYLCDMLTDGGGWIVIQRRSSGKVDFKRDWETYKKGFGTFDEEFWLGNERIHAFTSSGTWELRVDLKYKGKDAYALYSNFKVESESKQYTLRIGKYSGTAGDSLRGHNERKFSTFDRDNDTWSAGHCAQSEQGGWWYHWCDKVNLNSEMNGKSDMGLEWTKFAGKNSCSFSEMKIRQVA</sequence>
<gene>
    <name evidence="3" type="ORF">PoB_005839500</name>
</gene>
<dbReference type="InterPro" id="IPR050373">
    <property type="entry name" value="Fibrinogen_C-term_domain"/>
</dbReference>
<keyword evidence="4" id="KW-1185">Reference proteome</keyword>
<dbReference type="PANTHER" id="PTHR19143">
    <property type="entry name" value="FIBRINOGEN/TENASCIN/ANGIOPOEITIN"/>
    <property type="match status" value="1"/>
</dbReference>
<organism evidence="3 4">
    <name type="scientific">Plakobranchus ocellatus</name>
    <dbReference type="NCBI Taxonomy" id="259542"/>
    <lineage>
        <taxon>Eukaryota</taxon>
        <taxon>Metazoa</taxon>
        <taxon>Spiralia</taxon>
        <taxon>Lophotrochozoa</taxon>
        <taxon>Mollusca</taxon>
        <taxon>Gastropoda</taxon>
        <taxon>Heterobranchia</taxon>
        <taxon>Euthyneura</taxon>
        <taxon>Panpulmonata</taxon>
        <taxon>Sacoglossa</taxon>
        <taxon>Placobranchoidea</taxon>
        <taxon>Plakobranchidae</taxon>
        <taxon>Plakobranchus</taxon>
    </lineage>
</organism>
<evidence type="ECO:0000313" key="4">
    <source>
        <dbReference type="Proteomes" id="UP000735302"/>
    </source>
</evidence>
<dbReference type="InterPro" id="IPR014716">
    <property type="entry name" value="Fibrinogen_a/b/g_C_1"/>
</dbReference>
<dbReference type="Gene3D" id="3.90.215.10">
    <property type="entry name" value="Gamma Fibrinogen, chain A, domain 1"/>
    <property type="match status" value="1"/>
</dbReference>
<dbReference type="CDD" id="cd00087">
    <property type="entry name" value="FReD"/>
    <property type="match status" value="1"/>
</dbReference>
<dbReference type="Pfam" id="PF00147">
    <property type="entry name" value="Fibrinogen_C"/>
    <property type="match status" value="1"/>
</dbReference>
<comment type="caution">
    <text evidence="3">The sequence shown here is derived from an EMBL/GenBank/DDBJ whole genome shotgun (WGS) entry which is preliminary data.</text>
</comment>
<accession>A0AAV4CJW3</accession>
<reference evidence="3 4" key="1">
    <citation type="journal article" date="2021" name="Elife">
        <title>Chloroplast acquisition without the gene transfer in kleptoplastic sea slugs, Plakobranchus ocellatus.</title>
        <authorList>
            <person name="Maeda T."/>
            <person name="Takahashi S."/>
            <person name="Yoshida T."/>
            <person name="Shimamura S."/>
            <person name="Takaki Y."/>
            <person name="Nagai Y."/>
            <person name="Toyoda A."/>
            <person name="Suzuki Y."/>
            <person name="Arimoto A."/>
            <person name="Ishii H."/>
            <person name="Satoh N."/>
            <person name="Nishiyama T."/>
            <person name="Hasebe M."/>
            <person name="Maruyama T."/>
            <person name="Minagawa J."/>
            <person name="Obokata J."/>
            <person name="Shigenobu S."/>
        </authorList>
    </citation>
    <scope>NUCLEOTIDE SEQUENCE [LARGE SCALE GENOMIC DNA]</scope>
</reference>
<protein>
    <submittedName>
        <fullName evidence="3">Ficolin-1</fullName>
    </submittedName>
</protein>
<dbReference type="AlphaFoldDB" id="A0AAV4CJW3"/>
<evidence type="ECO:0000313" key="3">
    <source>
        <dbReference type="EMBL" id="GFO31890.1"/>
    </source>
</evidence>
<dbReference type="InterPro" id="IPR036056">
    <property type="entry name" value="Fibrinogen-like_C"/>
</dbReference>
<feature type="signal peptide" evidence="1">
    <location>
        <begin position="1"/>
        <end position="22"/>
    </location>
</feature>
<name>A0AAV4CJW3_9GAST</name>
<keyword evidence="1" id="KW-0732">Signal</keyword>